<proteinExistence type="inferred from homology"/>
<dbReference type="InterPro" id="IPR036627">
    <property type="entry name" value="CobW-likC_sf"/>
</dbReference>
<sequence length="351" mass="38527">MSRKSIPVLVIAGFLGSGKTTLLNYLLRHNRDTRIGVMVNDFGAINIDALLVAGQVDAMVSLSNGCICCEVDTEDITDMLGKLASAKPSVDVIAVEASGVAEPGALARLVLSADDPRFHFAGLVLVVDAEASVHAQHPELAQHVRVADLVLLNKSDRIAVDQLAELRKQVALPNPKAPVVATAFCRVDPELLFDPVSRPRRSRHAEQLSFDQLLEHDDHDHHHHHPSYQSVAWSSERPLHPRRFVSFLEERPPGLYRAKGVLDLGDYGDGSRLVLQLVGRSLRVERGTWGTAERPCTRLVFIGLDIDEATLAAGLDACVVTDDDCPDEYAALSVLRYVQSDDIFHDEVMFQ</sequence>
<dbReference type="PANTHER" id="PTHR13748:SF62">
    <property type="entry name" value="COBW DOMAIN-CONTAINING PROTEIN"/>
    <property type="match status" value="1"/>
</dbReference>
<dbReference type="GO" id="GO:0005737">
    <property type="term" value="C:cytoplasm"/>
    <property type="evidence" value="ECO:0007669"/>
    <property type="project" value="TreeGrafter"/>
</dbReference>
<dbReference type="RefSeq" id="WP_013808094.1">
    <property type="nucleotide sequence ID" value="NC_015564.1"/>
</dbReference>
<dbReference type="AlphaFoldDB" id="F6EP85"/>
<evidence type="ECO:0000256" key="1">
    <source>
        <dbReference type="ARBA" id="ARBA00022741"/>
    </source>
</evidence>
<accession>F6EP85</accession>
<protein>
    <submittedName>
        <fullName evidence="7">Cobalamin synthesis protein</fullName>
    </submittedName>
</protein>
<keyword evidence="2" id="KW-0378">Hydrolase</keyword>
<evidence type="ECO:0000256" key="4">
    <source>
        <dbReference type="ARBA" id="ARBA00034320"/>
    </source>
</evidence>
<keyword evidence="1" id="KW-0547">Nucleotide-binding</keyword>
<dbReference type="InterPro" id="IPR051316">
    <property type="entry name" value="Zinc-reg_GTPase_activator"/>
</dbReference>
<dbReference type="InterPro" id="IPR003495">
    <property type="entry name" value="CobW/HypB/UreG_nucleotide-bd"/>
</dbReference>
<dbReference type="Gene3D" id="3.40.50.300">
    <property type="entry name" value="P-loop containing nucleotide triphosphate hydrolases"/>
    <property type="match status" value="1"/>
</dbReference>
<gene>
    <name evidence="7" type="ordered locus">AS9A_3303</name>
</gene>
<reference evidence="7 8" key="1">
    <citation type="journal article" date="2011" name="J. Bacteriol.">
        <title>Complete genome sequence of Amycolicicoccus subflavus DQS3-9A1T, an actinomycete isolated from crude oil-polluted soil.</title>
        <authorList>
            <person name="Cai M."/>
            <person name="Chen W.M."/>
            <person name="Nie Y."/>
            <person name="Chi C.Q."/>
            <person name="Wang Y.N."/>
            <person name="Tang Y.Q."/>
            <person name="Li G.Y."/>
            <person name="Wu X.L."/>
        </authorList>
    </citation>
    <scope>NUCLEOTIDE SEQUENCE [LARGE SCALE GENOMIC DNA]</scope>
    <source>
        <strain evidence="8">DSM 45089 / DQS3-9A1</strain>
    </source>
</reference>
<dbReference type="STRING" id="443218.AS9A_3303"/>
<comment type="similarity">
    <text evidence="4">Belongs to the SIMIBI class G3E GTPase family. ZNG1 subfamily.</text>
</comment>
<evidence type="ECO:0000256" key="2">
    <source>
        <dbReference type="ARBA" id="ARBA00022801"/>
    </source>
</evidence>
<dbReference type="EMBL" id="CP002786">
    <property type="protein sequence ID" value="AEF41745.1"/>
    <property type="molecule type" value="Genomic_DNA"/>
</dbReference>
<dbReference type="HOGENOM" id="CLU_017452_1_1_11"/>
<dbReference type="GO" id="GO:0016787">
    <property type="term" value="F:hydrolase activity"/>
    <property type="evidence" value="ECO:0007669"/>
    <property type="project" value="UniProtKB-KW"/>
</dbReference>
<keyword evidence="3" id="KW-0143">Chaperone</keyword>
<evidence type="ECO:0000259" key="6">
    <source>
        <dbReference type="SMART" id="SM00833"/>
    </source>
</evidence>
<feature type="domain" description="CobW C-terminal" evidence="6">
    <location>
        <begin position="228"/>
        <end position="319"/>
    </location>
</feature>
<dbReference type="PANTHER" id="PTHR13748">
    <property type="entry name" value="COBW-RELATED"/>
    <property type="match status" value="1"/>
</dbReference>
<evidence type="ECO:0000256" key="5">
    <source>
        <dbReference type="ARBA" id="ARBA00049117"/>
    </source>
</evidence>
<evidence type="ECO:0000256" key="3">
    <source>
        <dbReference type="ARBA" id="ARBA00023186"/>
    </source>
</evidence>
<evidence type="ECO:0000313" key="7">
    <source>
        <dbReference type="EMBL" id="AEF41745.1"/>
    </source>
</evidence>
<evidence type="ECO:0000313" key="8">
    <source>
        <dbReference type="Proteomes" id="UP000009235"/>
    </source>
</evidence>
<dbReference type="InterPro" id="IPR011629">
    <property type="entry name" value="CobW-like_C"/>
</dbReference>
<dbReference type="GO" id="GO:0000166">
    <property type="term" value="F:nucleotide binding"/>
    <property type="evidence" value="ECO:0007669"/>
    <property type="project" value="UniProtKB-KW"/>
</dbReference>
<keyword evidence="8" id="KW-1185">Reference proteome</keyword>
<dbReference type="Pfam" id="PF07683">
    <property type="entry name" value="CobW_C"/>
    <property type="match status" value="1"/>
</dbReference>
<dbReference type="Gene3D" id="3.30.1220.10">
    <property type="entry name" value="CobW-like, C-terminal domain"/>
    <property type="match status" value="1"/>
</dbReference>
<comment type="catalytic activity">
    <reaction evidence="5">
        <text>GTP + H2O = GDP + phosphate + H(+)</text>
        <dbReference type="Rhea" id="RHEA:19669"/>
        <dbReference type="ChEBI" id="CHEBI:15377"/>
        <dbReference type="ChEBI" id="CHEBI:15378"/>
        <dbReference type="ChEBI" id="CHEBI:37565"/>
        <dbReference type="ChEBI" id="CHEBI:43474"/>
        <dbReference type="ChEBI" id="CHEBI:58189"/>
    </reaction>
    <physiologicalReaction direction="left-to-right" evidence="5">
        <dbReference type="Rhea" id="RHEA:19670"/>
    </physiologicalReaction>
</comment>
<dbReference type="Proteomes" id="UP000009235">
    <property type="component" value="Chromosome"/>
</dbReference>
<dbReference type="Pfam" id="PF02492">
    <property type="entry name" value="cobW"/>
    <property type="match status" value="1"/>
</dbReference>
<organism evidence="7 8">
    <name type="scientific">Hoyosella subflava (strain DSM 45089 / JCM 17490 / NBRC 109087 / DQS3-9A1)</name>
    <name type="common">Amycolicicoccus subflavus</name>
    <dbReference type="NCBI Taxonomy" id="443218"/>
    <lineage>
        <taxon>Bacteria</taxon>
        <taxon>Bacillati</taxon>
        <taxon>Actinomycetota</taxon>
        <taxon>Actinomycetes</taxon>
        <taxon>Mycobacteriales</taxon>
        <taxon>Hoyosellaceae</taxon>
        <taxon>Hoyosella</taxon>
    </lineage>
</organism>
<dbReference type="SMART" id="SM00833">
    <property type="entry name" value="CobW_C"/>
    <property type="match status" value="1"/>
</dbReference>
<dbReference type="CDD" id="cd03112">
    <property type="entry name" value="CobW-like"/>
    <property type="match status" value="1"/>
</dbReference>
<dbReference type="InterPro" id="IPR027417">
    <property type="entry name" value="P-loop_NTPase"/>
</dbReference>
<dbReference type="eggNOG" id="COG0523">
    <property type="taxonomic scope" value="Bacteria"/>
</dbReference>
<dbReference type="SUPFAM" id="SSF90002">
    <property type="entry name" value="Hypothetical protein YjiA, C-terminal domain"/>
    <property type="match status" value="1"/>
</dbReference>
<dbReference type="SUPFAM" id="SSF52540">
    <property type="entry name" value="P-loop containing nucleoside triphosphate hydrolases"/>
    <property type="match status" value="1"/>
</dbReference>
<name>F6EP85_HOYSD</name>
<dbReference type="KEGG" id="asd:AS9A_3303"/>